<name>A0ABU6QJ27_9FABA</name>
<accession>A0ABU6QJ27</accession>
<dbReference type="Proteomes" id="UP001341840">
    <property type="component" value="Unassembled WGS sequence"/>
</dbReference>
<gene>
    <name evidence="1" type="ORF">PIB30_056363</name>
</gene>
<reference evidence="1 2" key="1">
    <citation type="journal article" date="2023" name="Plants (Basel)">
        <title>Bridging the Gap: Combining Genomics and Transcriptomics Approaches to Understand Stylosanthes scabra, an Orphan Legume from the Brazilian Caatinga.</title>
        <authorList>
            <person name="Ferreira-Neto J.R.C."/>
            <person name="da Silva M.D."/>
            <person name="Binneck E."/>
            <person name="de Melo N.F."/>
            <person name="da Silva R.H."/>
            <person name="de Melo A.L.T.M."/>
            <person name="Pandolfi V."/>
            <person name="Bustamante F.O."/>
            <person name="Brasileiro-Vidal A.C."/>
            <person name="Benko-Iseppon A.M."/>
        </authorList>
    </citation>
    <scope>NUCLEOTIDE SEQUENCE [LARGE SCALE GENOMIC DNA]</scope>
    <source>
        <tissue evidence="1">Leaves</tissue>
    </source>
</reference>
<dbReference type="EMBL" id="JASCZI010000450">
    <property type="protein sequence ID" value="MED6111878.1"/>
    <property type="molecule type" value="Genomic_DNA"/>
</dbReference>
<comment type="caution">
    <text evidence="1">The sequence shown here is derived from an EMBL/GenBank/DDBJ whole genome shotgun (WGS) entry which is preliminary data.</text>
</comment>
<evidence type="ECO:0000313" key="1">
    <source>
        <dbReference type="EMBL" id="MED6111878.1"/>
    </source>
</evidence>
<keyword evidence="2" id="KW-1185">Reference proteome</keyword>
<sequence>MANEAHKLGYLRLEDWRLKWVTKVKNNGKLVLGYSMARRKSRVSIELGVQDLENGLLNRFGETPSRLHLQDFVYEGSRQGLELGLRQQRTIGSSKCLWGFSFHMGQKLTSQLTVAAGGPPAIVLATKLGYSQ</sequence>
<evidence type="ECO:0000313" key="2">
    <source>
        <dbReference type="Proteomes" id="UP001341840"/>
    </source>
</evidence>
<organism evidence="1 2">
    <name type="scientific">Stylosanthes scabra</name>
    <dbReference type="NCBI Taxonomy" id="79078"/>
    <lineage>
        <taxon>Eukaryota</taxon>
        <taxon>Viridiplantae</taxon>
        <taxon>Streptophyta</taxon>
        <taxon>Embryophyta</taxon>
        <taxon>Tracheophyta</taxon>
        <taxon>Spermatophyta</taxon>
        <taxon>Magnoliopsida</taxon>
        <taxon>eudicotyledons</taxon>
        <taxon>Gunneridae</taxon>
        <taxon>Pentapetalae</taxon>
        <taxon>rosids</taxon>
        <taxon>fabids</taxon>
        <taxon>Fabales</taxon>
        <taxon>Fabaceae</taxon>
        <taxon>Papilionoideae</taxon>
        <taxon>50 kb inversion clade</taxon>
        <taxon>dalbergioids sensu lato</taxon>
        <taxon>Dalbergieae</taxon>
        <taxon>Pterocarpus clade</taxon>
        <taxon>Stylosanthes</taxon>
    </lineage>
</organism>
<protein>
    <submittedName>
        <fullName evidence="1">Uncharacterized protein</fullName>
    </submittedName>
</protein>
<proteinExistence type="predicted"/>